<proteinExistence type="predicted"/>
<sequence>MTMGEGEDSGRCGRRFPLRGVAATAREDARDGSKHYLGYAVLGMGVPRVDMVGIEEKSRVFRRGFPRSPIPKFLQTRAPPRGLARMRNVAEKGKRKVEKKNKLPTKGRFRERSSQLGERSYVELALISLYMW</sequence>
<evidence type="ECO:0000256" key="1">
    <source>
        <dbReference type="SAM" id="MobiDB-lite"/>
    </source>
</evidence>
<reference evidence="3" key="1">
    <citation type="journal article" date="2017" name="Plant J.">
        <title>The pomegranate (Punica granatum L.) genome and the genomics of punicalagin biosynthesis.</title>
        <authorList>
            <person name="Qin G."/>
            <person name="Xu C."/>
            <person name="Ming R."/>
            <person name="Tang H."/>
            <person name="Guyot R."/>
            <person name="Kramer E.M."/>
            <person name="Hu Y."/>
            <person name="Yi X."/>
            <person name="Qi Y."/>
            <person name="Xu X."/>
            <person name="Gao Z."/>
            <person name="Pan H."/>
            <person name="Jian J."/>
            <person name="Tian Y."/>
            <person name="Yue Z."/>
            <person name="Xu Y."/>
        </authorList>
    </citation>
    <scope>NUCLEOTIDE SEQUENCE [LARGE SCALE GENOMIC DNA]</scope>
    <source>
        <strain evidence="3">cv. Dabenzi</strain>
    </source>
</reference>
<name>A0A218WP78_PUNGR</name>
<protein>
    <submittedName>
        <fullName evidence="2">Uncharacterized protein</fullName>
    </submittedName>
</protein>
<dbReference type="EMBL" id="MTKT01003711">
    <property type="protein sequence ID" value="OWM74615.1"/>
    <property type="molecule type" value="Genomic_DNA"/>
</dbReference>
<dbReference type="AlphaFoldDB" id="A0A218WP78"/>
<organism evidence="2 3">
    <name type="scientific">Punica granatum</name>
    <name type="common">Pomegranate</name>
    <dbReference type="NCBI Taxonomy" id="22663"/>
    <lineage>
        <taxon>Eukaryota</taxon>
        <taxon>Viridiplantae</taxon>
        <taxon>Streptophyta</taxon>
        <taxon>Embryophyta</taxon>
        <taxon>Tracheophyta</taxon>
        <taxon>Spermatophyta</taxon>
        <taxon>Magnoliopsida</taxon>
        <taxon>eudicotyledons</taxon>
        <taxon>Gunneridae</taxon>
        <taxon>Pentapetalae</taxon>
        <taxon>rosids</taxon>
        <taxon>malvids</taxon>
        <taxon>Myrtales</taxon>
        <taxon>Lythraceae</taxon>
        <taxon>Punica</taxon>
    </lineage>
</organism>
<evidence type="ECO:0000313" key="2">
    <source>
        <dbReference type="EMBL" id="OWM74615.1"/>
    </source>
</evidence>
<feature type="compositionally biased region" description="Basic residues" evidence="1">
    <location>
        <begin position="93"/>
        <end position="107"/>
    </location>
</feature>
<dbReference type="Proteomes" id="UP000197138">
    <property type="component" value="Unassembled WGS sequence"/>
</dbReference>
<feature type="region of interest" description="Disordered" evidence="1">
    <location>
        <begin position="91"/>
        <end position="111"/>
    </location>
</feature>
<gene>
    <name evidence="2" type="ORF">CDL15_Pgr005195</name>
</gene>
<comment type="caution">
    <text evidence="2">The sequence shown here is derived from an EMBL/GenBank/DDBJ whole genome shotgun (WGS) entry which is preliminary data.</text>
</comment>
<evidence type="ECO:0000313" key="3">
    <source>
        <dbReference type="Proteomes" id="UP000197138"/>
    </source>
</evidence>
<accession>A0A218WP78</accession>